<feature type="transmembrane region" description="Helical" evidence="8">
    <location>
        <begin position="380"/>
        <end position="406"/>
    </location>
</feature>
<feature type="transmembrane region" description="Helical" evidence="8">
    <location>
        <begin position="54"/>
        <end position="74"/>
    </location>
</feature>
<dbReference type="OrthoDB" id="9761056at2"/>
<feature type="transmembrane region" description="Helical" evidence="8">
    <location>
        <begin position="256"/>
        <end position="276"/>
    </location>
</feature>
<dbReference type="PANTHER" id="PTHR30003:SF0">
    <property type="entry name" value="GLYCOLATE PERMEASE GLCA-RELATED"/>
    <property type="match status" value="1"/>
</dbReference>
<reference evidence="9 10" key="1">
    <citation type="submission" date="2017-09" db="EMBL/GenBank/DDBJ databases">
        <title>Bacterial strain isolated from the female urinary microbiota.</title>
        <authorList>
            <person name="Thomas-White K."/>
            <person name="Kumar N."/>
            <person name="Forster S."/>
            <person name="Putonti C."/>
            <person name="Lawley T."/>
            <person name="Wolfe A.J."/>
        </authorList>
    </citation>
    <scope>NUCLEOTIDE SEQUENCE [LARGE SCALE GENOMIC DNA]</scope>
    <source>
        <strain evidence="9 10">UMB1301</strain>
    </source>
</reference>
<dbReference type="RefSeq" id="WP_102238180.1">
    <property type="nucleotide sequence ID" value="NZ_PNHK01000001.1"/>
</dbReference>
<dbReference type="Proteomes" id="UP000235598">
    <property type="component" value="Unassembled WGS sequence"/>
</dbReference>
<evidence type="ECO:0000256" key="5">
    <source>
        <dbReference type="ARBA" id="ARBA00022692"/>
    </source>
</evidence>
<feature type="transmembrane region" description="Helical" evidence="8">
    <location>
        <begin position="203"/>
        <end position="220"/>
    </location>
</feature>
<feature type="transmembrane region" description="Helical" evidence="8">
    <location>
        <begin position="176"/>
        <end position="196"/>
    </location>
</feature>
<accession>A0A2N6VQZ7</accession>
<dbReference type="Pfam" id="PF02652">
    <property type="entry name" value="Lactate_perm"/>
    <property type="match status" value="2"/>
</dbReference>
<evidence type="ECO:0000256" key="8">
    <source>
        <dbReference type="RuleBase" id="RU365092"/>
    </source>
</evidence>
<proteinExistence type="inferred from homology"/>
<evidence type="ECO:0000256" key="6">
    <source>
        <dbReference type="ARBA" id="ARBA00022989"/>
    </source>
</evidence>
<sequence length="449" mass="45316">MNPLLASVPLVLPCVLLACRLSPTVASVSAVGAAVLVVLLTGVPIDWPSLPEYVGITAEVLFILLNGMILARLMQISGAMRSIGNWVSSATPGIGAGTAFVVFGVVPFVECVTGFGIGVTVGVPILLTLGHKPAKAALFGLLGLCAVPWGALAPGTAVASSLTGFDFTTLGVMSGWYNSVVLVVVALTVAWGTGFARATLPTFASAGFLWGSILVTNMLIGTPLAGVIGSALLMGLSLVVYRMGGARIPAPPVRELVPYAVLAGGLLCASVAAMLVPALEWLALPPVWLAVACVVAYRVLPGQSGMIAEVPDALRSWVPIGVSTGLFMILGWVMAATDMSTAIGEALSPAGAWPGPLLGAVGSILTGSNTASNAMFAPTIATLSATGSLSVVAAANVAGSFMILAAPPRVLMAVTLAGDRESYGRTLLRAIAITSAPPLVGAVALAIWL</sequence>
<organism evidence="9 10">
    <name type="scientific">Brevibacterium paucivorans</name>
    <dbReference type="NCBI Taxonomy" id="170994"/>
    <lineage>
        <taxon>Bacteria</taxon>
        <taxon>Bacillati</taxon>
        <taxon>Actinomycetota</taxon>
        <taxon>Actinomycetes</taxon>
        <taxon>Micrococcales</taxon>
        <taxon>Brevibacteriaceae</taxon>
        <taxon>Brevibacterium</taxon>
    </lineage>
</organism>
<feature type="transmembrane region" description="Helical" evidence="8">
    <location>
        <begin position="427"/>
        <end position="448"/>
    </location>
</feature>
<dbReference type="GO" id="GO:0015295">
    <property type="term" value="F:solute:proton symporter activity"/>
    <property type="evidence" value="ECO:0007669"/>
    <property type="project" value="TreeGrafter"/>
</dbReference>
<keyword evidence="6 8" id="KW-1133">Transmembrane helix</keyword>
<name>A0A2N6VQZ7_9MICO</name>
<dbReference type="PANTHER" id="PTHR30003">
    <property type="entry name" value="L-LACTATE PERMEASE"/>
    <property type="match status" value="1"/>
</dbReference>
<keyword evidence="4 8" id="KW-1003">Cell membrane</keyword>
<evidence type="ECO:0000256" key="2">
    <source>
        <dbReference type="ARBA" id="ARBA00010100"/>
    </source>
</evidence>
<feature type="transmembrane region" description="Helical" evidence="8">
    <location>
        <begin position="312"/>
        <end position="335"/>
    </location>
</feature>
<comment type="similarity">
    <text evidence="2 8">Belongs to the lactate permease family.</text>
</comment>
<feature type="transmembrane region" description="Helical" evidence="8">
    <location>
        <begin position="282"/>
        <end position="300"/>
    </location>
</feature>
<dbReference type="AlphaFoldDB" id="A0A2N6VQZ7"/>
<comment type="subcellular location">
    <subcellularLocation>
        <location evidence="1 8">Cell membrane</location>
        <topology evidence="1 8">Multi-pass membrane protein</topology>
    </subcellularLocation>
</comment>
<evidence type="ECO:0000313" key="9">
    <source>
        <dbReference type="EMBL" id="PMD06536.1"/>
    </source>
</evidence>
<evidence type="ECO:0000256" key="7">
    <source>
        <dbReference type="ARBA" id="ARBA00023136"/>
    </source>
</evidence>
<dbReference type="GO" id="GO:0015129">
    <property type="term" value="F:lactate transmembrane transporter activity"/>
    <property type="evidence" value="ECO:0007669"/>
    <property type="project" value="UniProtKB-UniRule"/>
</dbReference>
<feature type="transmembrane region" description="Helical" evidence="8">
    <location>
        <begin position="86"/>
        <end position="106"/>
    </location>
</feature>
<gene>
    <name evidence="9" type="ORF">CJ199_04010</name>
</gene>
<feature type="transmembrane region" description="Helical" evidence="8">
    <location>
        <begin position="136"/>
        <end position="156"/>
    </location>
</feature>
<comment type="caution">
    <text evidence="9">The sequence shown here is derived from an EMBL/GenBank/DDBJ whole genome shotgun (WGS) entry which is preliminary data.</text>
</comment>
<dbReference type="InterPro" id="IPR003804">
    <property type="entry name" value="Lactate_perm"/>
</dbReference>
<feature type="transmembrane region" description="Helical" evidence="8">
    <location>
        <begin position="226"/>
        <end position="244"/>
    </location>
</feature>
<evidence type="ECO:0000313" key="10">
    <source>
        <dbReference type="Proteomes" id="UP000235598"/>
    </source>
</evidence>
<evidence type="ECO:0000256" key="1">
    <source>
        <dbReference type="ARBA" id="ARBA00004651"/>
    </source>
</evidence>
<keyword evidence="7 8" id="KW-0472">Membrane</keyword>
<protein>
    <recommendedName>
        <fullName evidence="8">L-lactate permease</fullName>
    </recommendedName>
</protein>
<keyword evidence="5 8" id="KW-0812">Transmembrane</keyword>
<dbReference type="GO" id="GO:0005886">
    <property type="term" value="C:plasma membrane"/>
    <property type="evidence" value="ECO:0007669"/>
    <property type="project" value="UniProtKB-SubCell"/>
</dbReference>
<feature type="transmembrane region" description="Helical" evidence="8">
    <location>
        <begin position="112"/>
        <end position="129"/>
    </location>
</feature>
<evidence type="ECO:0000256" key="4">
    <source>
        <dbReference type="ARBA" id="ARBA00022475"/>
    </source>
</evidence>
<comment type="function">
    <text evidence="8">Uptake of L-lactate across the membrane. Can also transport D-lactate and glycolate.</text>
</comment>
<dbReference type="EMBL" id="PNHK01000001">
    <property type="protein sequence ID" value="PMD06536.1"/>
    <property type="molecule type" value="Genomic_DNA"/>
</dbReference>
<keyword evidence="3 8" id="KW-0813">Transport</keyword>
<evidence type="ECO:0000256" key="3">
    <source>
        <dbReference type="ARBA" id="ARBA00022448"/>
    </source>
</evidence>